<evidence type="ECO:0000313" key="1">
    <source>
        <dbReference type="EMBL" id="SMP13154.1"/>
    </source>
</evidence>
<organism evidence="1 2">
    <name type="scientific">Venenivibrio stagnispumantis</name>
    <dbReference type="NCBI Taxonomy" id="407998"/>
    <lineage>
        <taxon>Bacteria</taxon>
        <taxon>Pseudomonadati</taxon>
        <taxon>Aquificota</taxon>
        <taxon>Aquificia</taxon>
        <taxon>Aquificales</taxon>
        <taxon>Hydrogenothermaceae</taxon>
        <taxon>Venenivibrio</taxon>
    </lineage>
</organism>
<comment type="caution">
    <text evidence="1">The sequence shown here is derived from an EMBL/GenBank/DDBJ whole genome shotgun (WGS) entry which is preliminary data.</text>
</comment>
<accession>A0AA45WM56</accession>
<evidence type="ECO:0000313" key="2">
    <source>
        <dbReference type="Proteomes" id="UP001157947"/>
    </source>
</evidence>
<dbReference type="EMBL" id="FXTX01000010">
    <property type="protein sequence ID" value="SMP13154.1"/>
    <property type="molecule type" value="Genomic_DNA"/>
</dbReference>
<dbReference type="AlphaFoldDB" id="A0AA45WM56"/>
<dbReference type="Proteomes" id="UP001157947">
    <property type="component" value="Unassembled WGS sequence"/>
</dbReference>
<dbReference type="RefSeq" id="WP_265133827.1">
    <property type="nucleotide sequence ID" value="NZ_FXTX01000010.1"/>
</dbReference>
<reference evidence="1" key="1">
    <citation type="submission" date="2017-05" db="EMBL/GenBank/DDBJ databases">
        <authorList>
            <person name="Varghese N."/>
            <person name="Submissions S."/>
        </authorList>
    </citation>
    <scope>NUCLEOTIDE SEQUENCE</scope>
    <source>
        <strain evidence="1">DSM 18763</strain>
    </source>
</reference>
<sequence>MFIEINENLWIYTKNLSAVQLVEEDGKYIWLFFTKYEHPFKSKTFDTKEEAIIWFRNIKYDINLKEKYLTE</sequence>
<proteinExistence type="predicted"/>
<protein>
    <submittedName>
        <fullName evidence="1">Uncharacterized protein</fullName>
    </submittedName>
</protein>
<keyword evidence="2" id="KW-1185">Reference proteome</keyword>
<name>A0AA45WM56_9AQUI</name>
<gene>
    <name evidence="1" type="ORF">SAMN06264868_11056</name>
</gene>